<dbReference type="InterPro" id="IPR020939">
    <property type="entry name" value="Ribosomal_bL34_CS"/>
</dbReference>
<dbReference type="InterPro" id="IPR000271">
    <property type="entry name" value="Ribosomal_bL34"/>
</dbReference>
<name>A0A7V5CT51_9BACT</name>
<evidence type="ECO:0000256" key="6">
    <source>
        <dbReference type="SAM" id="MobiDB-lite"/>
    </source>
</evidence>
<dbReference type="OMA" id="NKHGFRQ"/>
<dbReference type="PANTHER" id="PTHR14503:SF4">
    <property type="entry name" value="LARGE RIBOSOMAL SUBUNIT PROTEIN BL34M"/>
    <property type="match status" value="1"/>
</dbReference>
<evidence type="ECO:0000256" key="4">
    <source>
        <dbReference type="ARBA" id="ARBA00035177"/>
    </source>
</evidence>
<reference evidence="7" key="1">
    <citation type="journal article" date="2020" name="mSystems">
        <title>Genome- and Community-Level Interaction Insights into Carbon Utilization and Element Cycling Functions of Hydrothermarchaeota in Hydrothermal Sediment.</title>
        <authorList>
            <person name="Zhou Z."/>
            <person name="Liu Y."/>
            <person name="Xu W."/>
            <person name="Pan J."/>
            <person name="Luo Z.H."/>
            <person name="Li M."/>
        </authorList>
    </citation>
    <scope>NUCLEOTIDE SEQUENCE [LARGE SCALE GENOMIC DNA]</scope>
    <source>
        <strain evidence="7">SpSt-855</strain>
    </source>
</reference>
<dbReference type="GO" id="GO:0006412">
    <property type="term" value="P:translation"/>
    <property type="evidence" value="ECO:0007669"/>
    <property type="project" value="UniProtKB-UniRule"/>
</dbReference>
<dbReference type="AlphaFoldDB" id="A0A7V5CT51"/>
<dbReference type="PROSITE" id="PS00784">
    <property type="entry name" value="RIBOSOMAL_L34"/>
    <property type="match status" value="1"/>
</dbReference>
<feature type="region of interest" description="Disordered" evidence="6">
    <location>
        <begin position="1"/>
        <end position="51"/>
    </location>
</feature>
<keyword evidence="3 5" id="KW-0687">Ribonucleoprotein</keyword>
<proteinExistence type="inferred from homology"/>
<dbReference type="HAMAP" id="MF_00391">
    <property type="entry name" value="Ribosomal_bL34"/>
    <property type="match status" value="1"/>
</dbReference>
<evidence type="ECO:0000256" key="2">
    <source>
        <dbReference type="ARBA" id="ARBA00022980"/>
    </source>
</evidence>
<dbReference type="Gene3D" id="1.10.287.3980">
    <property type="match status" value="1"/>
</dbReference>
<evidence type="ECO:0000256" key="3">
    <source>
        <dbReference type="ARBA" id="ARBA00023274"/>
    </source>
</evidence>
<dbReference type="GO" id="GO:0003735">
    <property type="term" value="F:structural constituent of ribosome"/>
    <property type="evidence" value="ECO:0007669"/>
    <property type="project" value="InterPro"/>
</dbReference>
<accession>A0A7V5CT51</accession>
<dbReference type="GO" id="GO:1990904">
    <property type="term" value="C:ribonucleoprotein complex"/>
    <property type="evidence" value="ECO:0007669"/>
    <property type="project" value="UniProtKB-KW"/>
</dbReference>
<dbReference type="GO" id="GO:0005840">
    <property type="term" value="C:ribosome"/>
    <property type="evidence" value="ECO:0007669"/>
    <property type="project" value="UniProtKB-KW"/>
</dbReference>
<protein>
    <recommendedName>
        <fullName evidence="4 5">Large ribosomal subunit protein bL34</fullName>
    </recommendedName>
</protein>
<organism evidence="7">
    <name type="scientific">Acidobacterium capsulatum</name>
    <dbReference type="NCBI Taxonomy" id="33075"/>
    <lineage>
        <taxon>Bacteria</taxon>
        <taxon>Pseudomonadati</taxon>
        <taxon>Acidobacteriota</taxon>
        <taxon>Terriglobia</taxon>
        <taxon>Terriglobales</taxon>
        <taxon>Acidobacteriaceae</taxon>
        <taxon>Acidobacterium</taxon>
    </lineage>
</organism>
<sequence>MPKRTFQPNRRRRAKVHGFRSRMKTKNGAAVLSRRRAKGRHKIAVSAGYRD</sequence>
<evidence type="ECO:0000256" key="1">
    <source>
        <dbReference type="ARBA" id="ARBA00010111"/>
    </source>
</evidence>
<comment type="caution">
    <text evidence="7">The sequence shown here is derived from an EMBL/GenBank/DDBJ whole genome shotgun (WGS) entry which is preliminary data.</text>
</comment>
<dbReference type="FunFam" id="1.10.287.3980:FF:000001">
    <property type="entry name" value="Mitochondrial ribosomal protein L34"/>
    <property type="match status" value="1"/>
</dbReference>
<evidence type="ECO:0000313" key="7">
    <source>
        <dbReference type="EMBL" id="HGY94202.1"/>
    </source>
</evidence>
<feature type="compositionally biased region" description="Basic residues" evidence="6">
    <location>
        <begin position="1"/>
        <end position="25"/>
    </location>
</feature>
<keyword evidence="2 5" id="KW-0689">Ribosomal protein</keyword>
<dbReference type="NCBIfam" id="TIGR01030">
    <property type="entry name" value="rpmH_bact"/>
    <property type="match status" value="1"/>
</dbReference>
<gene>
    <name evidence="5" type="primary">rpmH</name>
    <name evidence="7" type="ORF">ENW50_05890</name>
</gene>
<dbReference type="PANTHER" id="PTHR14503">
    <property type="entry name" value="MITOCHONDRIAL RIBOSOMAL PROTEIN 34 FAMILY MEMBER"/>
    <property type="match status" value="1"/>
</dbReference>
<dbReference type="Pfam" id="PF00468">
    <property type="entry name" value="Ribosomal_L34"/>
    <property type="match status" value="1"/>
</dbReference>
<comment type="similarity">
    <text evidence="1 5">Belongs to the bacterial ribosomal protein bL34 family.</text>
</comment>
<dbReference type="EMBL" id="DTKL01000032">
    <property type="protein sequence ID" value="HGY94202.1"/>
    <property type="molecule type" value="Genomic_DNA"/>
</dbReference>
<feature type="compositionally biased region" description="Basic residues" evidence="6">
    <location>
        <begin position="33"/>
        <end position="43"/>
    </location>
</feature>
<evidence type="ECO:0000256" key="5">
    <source>
        <dbReference type="HAMAP-Rule" id="MF_00391"/>
    </source>
</evidence>